<dbReference type="PANTHER" id="PTHR44591">
    <property type="entry name" value="STRESS RESPONSE REGULATOR PROTEIN 1"/>
    <property type="match status" value="1"/>
</dbReference>
<dbReference type="Gene3D" id="3.40.50.2300">
    <property type="match status" value="1"/>
</dbReference>
<proteinExistence type="predicted"/>
<reference evidence="3" key="1">
    <citation type="submission" date="2018-05" db="EMBL/GenBank/DDBJ databases">
        <authorList>
            <person name="Lanie J.A."/>
            <person name="Ng W.-L."/>
            <person name="Kazmierczak K.M."/>
            <person name="Andrzejewski T.M."/>
            <person name="Davidsen T.M."/>
            <person name="Wayne K.J."/>
            <person name="Tettelin H."/>
            <person name="Glass J.I."/>
            <person name="Rusch D."/>
            <person name="Podicherti R."/>
            <person name="Tsui H.-C.T."/>
            <person name="Winkler M.E."/>
        </authorList>
    </citation>
    <scope>NUCLEOTIDE SEQUENCE</scope>
</reference>
<dbReference type="InterPro" id="IPR017850">
    <property type="entry name" value="Alkaline_phosphatase_core_sf"/>
</dbReference>
<dbReference type="CDD" id="cd00156">
    <property type="entry name" value="REC"/>
    <property type="match status" value="1"/>
</dbReference>
<dbReference type="InterPro" id="IPR001789">
    <property type="entry name" value="Sig_transdc_resp-reg_receiver"/>
</dbReference>
<dbReference type="PANTHER" id="PTHR44591:SF3">
    <property type="entry name" value="RESPONSE REGULATORY DOMAIN-CONTAINING PROTEIN"/>
    <property type="match status" value="1"/>
</dbReference>
<dbReference type="SMART" id="SM00448">
    <property type="entry name" value="REC"/>
    <property type="match status" value="1"/>
</dbReference>
<dbReference type="GO" id="GO:0000160">
    <property type="term" value="P:phosphorelay signal transduction system"/>
    <property type="evidence" value="ECO:0007669"/>
    <property type="project" value="InterPro"/>
</dbReference>
<dbReference type="Gene3D" id="3.40.720.10">
    <property type="entry name" value="Alkaline Phosphatase, subunit A"/>
    <property type="match status" value="1"/>
</dbReference>
<dbReference type="EMBL" id="UINC01012733">
    <property type="protein sequence ID" value="SVA55429.1"/>
    <property type="molecule type" value="Genomic_DNA"/>
</dbReference>
<accession>A0A381WSE2</accession>
<dbReference type="SUPFAM" id="SSF52172">
    <property type="entry name" value="CheY-like"/>
    <property type="match status" value="1"/>
</dbReference>
<protein>
    <recommendedName>
        <fullName evidence="2">Response regulatory domain-containing protein</fullName>
    </recommendedName>
</protein>
<dbReference type="AlphaFoldDB" id="A0A381WSE2"/>
<dbReference type="InterPro" id="IPR011006">
    <property type="entry name" value="CheY-like_superfamily"/>
</dbReference>
<evidence type="ECO:0000256" key="1">
    <source>
        <dbReference type="ARBA" id="ARBA00022553"/>
    </source>
</evidence>
<keyword evidence="1" id="KW-0597">Phosphoprotein</keyword>
<evidence type="ECO:0000259" key="2">
    <source>
        <dbReference type="PROSITE" id="PS50110"/>
    </source>
</evidence>
<dbReference type="PROSITE" id="PS50110">
    <property type="entry name" value="RESPONSE_REGULATORY"/>
    <property type="match status" value="1"/>
</dbReference>
<sequence>MQNTRGHILWVDDEIQHLKPHILFLEEKGYTLSQATNGQDAIALSEKNNYDLILLDQSMPGMDGLQTLAELKNSRSSQLIIMITKTEDEWLMDEAITGQVEQFLIKPVNPSQIFMACKQALEKSKLREQKATSDYLKEFQEIDARLGNDLGADDWWALYDRLVDWQLKFDTYRDTGLGSILEEQIQTCNKEFVHFIESNYRSWMNAEDRPMFSKDIVKQYVKPILEQDKNVCLLIVDCMRHDHFKAMMPLLEQFYTIDLSYMFSLLPTATPYSRNAIFCGMYPDEMVTNYPEQASDMEEDASSLNRHEKQFLLDQLETLGLGHKSMHYHKIWAVQEGKKFQNRIKDYAQQDLLALVVNFVDILAHKSSQMEVLKEMVPDESGYRTAVRSWLEHSWLLQVLKRLSENGWSVIMTSDHGSIRVQNDVMVAADRNASSGVRYKFGRNLNTNEKNALIIKEPGHYRLPVFGPQPSYIIAKDENYFVYPNEAHKYQAKFKNSFQHGGISMEEMMVPVAVMKGRG</sequence>
<feature type="domain" description="Response regulatory" evidence="2">
    <location>
        <begin position="7"/>
        <end position="121"/>
    </location>
</feature>
<gene>
    <name evidence="3" type="ORF">METZ01_LOCUS108283</name>
</gene>
<name>A0A381WSE2_9ZZZZ</name>
<organism evidence="3">
    <name type="scientific">marine metagenome</name>
    <dbReference type="NCBI Taxonomy" id="408172"/>
    <lineage>
        <taxon>unclassified sequences</taxon>
        <taxon>metagenomes</taxon>
        <taxon>ecological metagenomes</taxon>
    </lineage>
</organism>
<dbReference type="Pfam" id="PF00072">
    <property type="entry name" value="Response_reg"/>
    <property type="match status" value="1"/>
</dbReference>
<evidence type="ECO:0000313" key="3">
    <source>
        <dbReference type="EMBL" id="SVA55429.1"/>
    </source>
</evidence>
<dbReference type="Pfam" id="PF08665">
    <property type="entry name" value="PglZ"/>
    <property type="match status" value="1"/>
</dbReference>
<dbReference type="InterPro" id="IPR050595">
    <property type="entry name" value="Bact_response_regulator"/>
</dbReference>
<dbReference type="SUPFAM" id="SSF53649">
    <property type="entry name" value="Alkaline phosphatase-like"/>
    <property type="match status" value="1"/>
</dbReference>